<dbReference type="EMBL" id="CP069024">
    <property type="protein sequence ID" value="QRC92275.1"/>
    <property type="molecule type" value="Genomic_DNA"/>
</dbReference>
<protein>
    <submittedName>
        <fullName evidence="1">Uncharacterized protein</fullName>
    </submittedName>
</protein>
<gene>
    <name evidence="1" type="ORF">JI435_402170</name>
</gene>
<name>A0A7U2ESJ4_PHANO</name>
<sequence length="61" mass="6728">MEPNASIVSWRKRSLTRVALPGDPRFVATRMSGTGAKKPECAVPIWKCSRRSVRARSAATK</sequence>
<proteinExistence type="predicted"/>
<dbReference type="Proteomes" id="UP000663193">
    <property type="component" value="Chromosome 2"/>
</dbReference>
<dbReference type="AlphaFoldDB" id="A0A7U2ESJ4"/>
<organism evidence="1 2">
    <name type="scientific">Phaeosphaeria nodorum (strain SN15 / ATCC MYA-4574 / FGSC 10173)</name>
    <name type="common">Glume blotch fungus</name>
    <name type="synonym">Parastagonospora nodorum</name>
    <dbReference type="NCBI Taxonomy" id="321614"/>
    <lineage>
        <taxon>Eukaryota</taxon>
        <taxon>Fungi</taxon>
        <taxon>Dikarya</taxon>
        <taxon>Ascomycota</taxon>
        <taxon>Pezizomycotina</taxon>
        <taxon>Dothideomycetes</taxon>
        <taxon>Pleosporomycetidae</taxon>
        <taxon>Pleosporales</taxon>
        <taxon>Pleosporineae</taxon>
        <taxon>Phaeosphaeriaceae</taxon>
        <taxon>Parastagonospora</taxon>
    </lineage>
</organism>
<evidence type="ECO:0000313" key="2">
    <source>
        <dbReference type="Proteomes" id="UP000663193"/>
    </source>
</evidence>
<accession>A0A7U2ESJ4</accession>
<keyword evidence="2" id="KW-1185">Reference proteome</keyword>
<dbReference type="VEuPathDB" id="FungiDB:JI435_402170"/>
<reference evidence="2" key="1">
    <citation type="journal article" date="2021" name="BMC Genomics">
        <title>Chromosome-level genome assembly and manually-curated proteome of model necrotroph Parastagonospora nodorum Sn15 reveals a genome-wide trove of candidate effector homologs, and redundancy of virulence-related functions within an accessory chromosome.</title>
        <authorList>
            <person name="Bertazzoni S."/>
            <person name="Jones D.A.B."/>
            <person name="Phan H.T."/>
            <person name="Tan K.-C."/>
            <person name="Hane J.K."/>
        </authorList>
    </citation>
    <scope>NUCLEOTIDE SEQUENCE [LARGE SCALE GENOMIC DNA]</scope>
    <source>
        <strain evidence="2">SN15 / ATCC MYA-4574 / FGSC 10173)</strain>
    </source>
</reference>
<evidence type="ECO:0000313" key="1">
    <source>
        <dbReference type="EMBL" id="QRC92275.1"/>
    </source>
</evidence>